<dbReference type="PANTHER" id="PTHR47800:SF5">
    <property type="entry name" value="FER-1-LIKE PROTEIN 6"/>
    <property type="match status" value="1"/>
</dbReference>
<name>A0ABR2KTC0_9EUKA</name>
<accession>A0ABR2KTC0</accession>
<evidence type="ECO:0000313" key="3">
    <source>
        <dbReference type="Proteomes" id="UP001470230"/>
    </source>
</evidence>
<dbReference type="Proteomes" id="UP001470230">
    <property type="component" value="Unassembled WGS sequence"/>
</dbReference>
<sequence>MTQKFVFSCVEAKNVIKMDVIGKSDPYIIISLLDQDDQKPFKTEAKDNTSEPTWNEEGFFTIKEDYSQTVKFEMYDEDIKNDDKIGSYTIKMSDVKQKLTGINDEWVDLVPDPKLKGKKPGELHLKYCITDIDL</sequence>
<dbReference type="Pfam" id="PF00168">
    <property type="entry name" value="C2"/>
    <property type="match status" value="1"/>
</dbReference>
<dbReference type="PANTHER" id="PTHR47800">
    <property type="entry name" value="C2 DOMAIN-CONTAINING PROTEIN"/>
    <property type="match status" value="1"/>
</dbReference>
<evidence type="ECO:0000313" key="2">
    <source>
        <dbReference type="EMBL" id="KAK8894367.1"/>
    </source>
</evidence>
<dbReference type="SUPFAM" id="SSF49562">
    <property type="entry name" value="C2 domain (Calcium/lipid-binding domain, CaLB)"/>
    <property type="match status" value="1"/>
</dbReference>
<keyword evidence="3" id="KW-1185">Reference proteome</keyword>
<dbReference type="PROSITE" id="PS50004">
    <property type="entry name" value="C2"/>
    <property type="match status" value="1"/>
</dbReference>
<gene>
    <name evidence="2" type="ORF">M9Y10_022802</name>
</gene>
<protein>
    <submittedName>
        <fullName evidence="2">Extended synaptotagmin-3</fullName>
    </submittedName>
</protein>
<evidence type="ECO:0000259" key="1">
    <source>
        <dbReference type="PROSITE" id="PS50004"/>
    </source>
</evidence>
<comment type="caution">
    <text evidence="2">The sequence shown here is derived from an EMBL/GenBank/DDBJ whole genome shotgun (WGS) entry which is preliminary data.</text>
</comment>
<dbReference type="EMBL" id="JAPFFF010000003">
    <property type="protein sequence ID" value="KAK8894367.1"/>
    <property type="molecule type" value="Genomic_DNA"/>
</dbReference>
<organism evidence="2 3">
    <name type="scientific">Tritrichomonas musculus</name>
    <dbReference type="NCBI Taxonomy" id="1915356"/>
    <lineage>
        <taxon>Eukaryota</taxon>
        <taxon>Metamonada</taxon>
        <taxon>Parabasalia</taxon>
        <taxon>Tritrichomonadida</taxon>
        <taxon>Tritrichomonadidae</taxon>
        <taxon>Tritrichomonas</taxon>
    </lineage>
</organism>
<reference evidence="2 3" key="1">
    <citation type="submission" date="2024-04" db="EMBL/GenBank/DDBJ databases">
        <title>Tritrichomonas musculus Genome.</title>
        <authorList>
            <person name="Alves-Ferreira E."/>
            <person name="Grigg M."/>
            <person name="Lorenzi H."/>
            <person name="Galac M."/>
        </authorList>
    </citation>
    <scope>NUCLEOTIDE SEQUENCE [LARGE SCALE GENOMIC DNA]</scope>
    <source>
        <strain evidence="2 3">EAF2021</strain>
    </source>
</reference>
<dbReference type="InterPro" id="IPR035892">
    <property type="entry name" value="C2_domain_sf"/>
</dbReference>
<dbReference type="InterPro" id="IPR000008">
    <property type="entry name" value="C2_dom"/>
</dbReference>
<proteinExistence type="predicted"/>
<dbReference type="Gene3D" id="2.60.40.150">
    <property type="entry name" value="C2 domain"/>
    <property type="match status" value="1"/>
</dbReference>
<feature type="domain" description="C2" evidence="1">
    <location>
        <begin position="1"/>
        <end position="107"/>
    </location>
</feature>
<dbReference type="SMART" id="SM00239">
    <property type="entry name" value="C2"/>
    <property type="match status" value="1"/>
</dbReference>